<comment type="caution">
    <text evidence="3">The sequence shown here is derived from an EMBL/GenBank/DDBJ whole genome shotgun (WGS) entry which is preliminary data.</text>
</comment>
<gene>
    <name evidence="3" type="ORF">EV640_101601</name>
</gene>
<feature type="transmembrane region" description="Helical" evidence="2">
    <location>
        <begin position="33"/>
        <end position="51"/>
    </location>
</feature>
<keyword evidence="2" id="KW-0472">Membrane</keyword>
<accession>A0A4R7G8L3</accession>
<sequence>MASRKNIISGLLFFAPIGIVASAIPGAPDYTASIGWGLALAMLGTALVLAMRRAQTQRNGAQSEEPRDQKKMERPAEPGVR</sequence>
<dbReference type="EMBL" id="SOAN01000001">
    <property type="protein sequence ID" value="TDS87805.1"/>
    <property type="molecule type" value="Genomic_DNA"/>
</dbReference>
<keyword evidence="2" id="KW-0812">Transmembrane</keyword>
<reference evidence="3 4" key="1">
    <citation type="submission" date="2019-03" db="EMBL/GenBank/DDBJ databases">
        <title>Genomic Encyclopedia of Type Strains, Phase III (KMG-III): the genomes of soil and plant-associated and newly described type strains.</title>
        <authorList>
            <person name="Whitman W."/>
        </authorList>
    </citation>
    <scope>NUCLEOTIDE SEQUENCE [LARGE SCALE GENOMIC DNA]</scope>
    <source>
        <strain evidence="3 4">DSM 27373</strain>
    </source>
</reference>
<keyword evidence="4" id="KW-1185">Reference proteome</keyword>
<evidence type="ECO:0000256" key="1">
    <source>
        <dbReference type="SAM" id="MobiDB-lite"/>
    </source>
</evidence>
<organism evidence="3 4">
    <name type="scientific">Nesterenkonia aurantiaca</name>
    <dbReference type="NCBI Taxonomy" id="1436010"/>
    <lineage>
        <taxon>Bacteria</taxon>
        <taxon>Bacillati</taxon>
        <taxon>Actinomycetota</taxon>
        <taxon>Actinomycetes</taxon>
        <taxon>Micrococcales</taxon>
        <taxon>Micrococcaceae</taxon>
        <taxon>Nesterenkonia</taxon>
    </lineage>
</organism>
<proteinExistence type="predicted"/>
<feature type="region of interest" description="Disordered" evidence="1">
    <location>
        <begin position="54"/>
        <end position="81"/>
    </location>
</feature>
<keyword evidence="2" id="KW-1133">Transmembrane helix</keyword>
<protein>
    <submittedName>
        <fullName evidence="3">Uncharacterized protein</fullName>
    </submittedName>
</protein>
<dbReference type="AlphaFoldDB" id="A0A4R7G8L3"/>
<dbReference type="Proteomes" id="UP000294506">
    <property type="component" value="Unassembled WGS sequence"/>
</dbReference>
<dbReference type="RefSeq" id="WP_133725759.1">
    <property type="nucleotide sequence ID" value="NZ_SOAN01000001.1"/>
</dbReference>
<feature type="compositionally biased region" description="Basic and acidic residues" evidence="1">
    <location>
        <begin position="64"/>
        <end position="81"/>
    </location>
</feature>
<name>A0A4R7G8L3_9MICC</name>
<evidence type="ECO:0000256" key="2">
    <source>
        <dbReference type="SAM" id="Phobius"/>
    </source>
</evidence>
<evidence type="ECO:0000313" key="3">
    <source>
        <dbReference type="EMBL" id="TDS87805.1"/>
    </source>
</evidence>
<evidence type="ECO:0000313" key="4">
    <source>
        <dbReference type="Proteomes" id="UP000294506"/>
    </source>
</evidence>